<dbReference type="SUPFAM" id="SSF52047">
    <property type="entry name" value="RNI-like"/>
    <property type="match status" value="1"/>
</dbReference>
<dbReference type="Pfam" id="PF24758">
    <property type="entry name" value="LRR_At5g56370"/>
    <property type="match status" value="1"/>
</dbReference>
<organism evidence="3 4">
    <name type="scientific">Oldenlandia corymbosa var. corymbosa</name>
    <dbReference type="NCBI Taxonomy" id="529605"/>
    <lineage>
        <taxon>Eukaryota</taxon>
        <taxon>Viridiplantae</taxon>
        <taxon>Streptophyta</taxon>
        <taxon>Embryophyta</taxon>
        <taxon>Tracheophyta</taxon>
        <taxon>Spermatophyta</taxon>
        <taxon>Magnoliopsida</taxon>
        <taxon>eudicotyledons</taxon>
        <taxon>Gunneridae</taxon>
        <taxon>Pentapetalae</taxon>
        <taxon>asterids</taxon>
        <taxon>lamiids</taxon>
        <taxon>Gentianales</taxon>
        <taxon>Rubiaceae</taxon>
        <taxon>Rubioideae</taxon>
        <taxon>Spermacoceae</taxon>
        <taxon>Hedyotis-Oldenlandia complex</taxon>
        <taxon>Oldenlandia</taxon>
    </lineage>
</organism>
<evidence type="ECO:0000259" key="1">
    <source>
        <dbReference type="Pfam" id="PF23622"/>
    </source>
</evidence>
<sequence>MADCRKIPSPELPDEVMQIILSFLTNKNAIRQEAYPRIGTGHSAPSRIWFSIGDQSMKRMYQLDHNIVLHTFKLVSGWSKLDWPDDNVVTECIILATRKGVKNLFLSNWKKNLFDFPEPVLEANSLVELFLENCRLKYHERVMRPNLKRLSLDRVELDQMMLDNILSSCPLIEYLEIYFCSILNLHKPSVNKTTFPESFMRFGSCFYLPESQSQCLRRLSITVIKLDAELFMEFLHIFPHLEDLSIMSCNRLKRLKVSSSSLRILKLSYNIELEEAQLAVPSLVLFEYNGDVGPRLSFTNAPPRWTSRLSISHHEKVGALWFLKLKELLKGLCRSELHLKILFDIIDNATFHFDEVTIGATLFEVEENTEFCATSSLSSQVQPADCRGLAQTIIDGIFWTSRPHVISTKWDRHWVGYTESMYKLLVLGDKPYYFRSAQGKVWKSSLKGIGIFHYKLGRLGMKLDKMQN</sequence>
<reference evidence="3" key="1">
    <citation type="submission" date="2023-03" db="EMBL/GenBank/DDBJ databases">
        <authorList>
            <person name="Julca I."/>
        </authorList>
    </citation>
    <scope>NUCLEOTIDE SEQUENCE</scope>
</reference>
<name>A0AAV1D8E0_OLDCO</name>
<dbReference type="InterPro" id="IPR055411">
    <property type="entry name" value="LRR_FXL15/At3g58940/PEG3-like"/>
</dbReference>
<dbReference type="EMBL" id="OX459121">
    <property type="protein sequence ID" value="CAI9103320.1"/>
    <property type="molecule type" value="Genomic_DNA"/>
</dbReference>
<keyword evidence="4" id="KW-1185">Reference proteome</keyword>
<dbReference type="Pfam" id="PF23622">
    <property type="entry name" value="LRR_At1g61320_AtMIF1"/>
    <property type="match status" value="1"/>
</dbReference>
<dbReference type="PANTHER" id="PTHR34145:SF28">
    <property type="entry name" value="F-BOX DOMAIN-CONTAINING PROTEIN"/>
    <property type="match status" value="1"/>
</dbReference>
<dbReference type="InterPro" id="IPR032675">
    <property type="entry name" value="LRR_dom_sf"/>
</dbReference>
<feature type="domain" description="At1g61320/AtMIF1 LRR" evidence="1">
    <location>
        <begin position="200"/>
        <end position="301"/>
    </location>
</feature>
<proteinExistence type="predicted"/>
<evidence type="ECO:0000313" key="4">
    <source>
        <dbReference type="Proteomes" id="UP001161247"/>
    </source>
</evidence>
<protein>
    <submittedName>
        <fullName evidence="3">OLC1v1001783C1</fullName>
    </submittedName>
</protein>
<dbReference type="InterPro" id="IPR053772">
    <property type="entry name" value="At1g61320/At1g61330-like"/>
</dbReference>
<gene>
    <name evidence="3" type="ORF">OLC1_LOCUS12520</name>
</gene>
<accession>A0AAV1D8E0</accession>
<dbReference type="Gene3D" id="3.80.10.10">
    <property type="entry name" value="Ribonuclease Inhibitor"/>
    <property type="match status" value="1"/>
</dbReference>
<dbReference type="AlphaFoldDB" id="A0AAV1D8E0"/>
<dbReference type="InterPro" id="IPR055357">
    <property type="entry name" value="LRR_At1g61320_AtMIF1"/>
</dbReference>
<evidence type="ECO:0000313" key="3">
    <source>
        <dbReference type="EMBL" id="CAI9103320.1"/>
    </source>
</evidence>
<dbReference type="Proteomes" id="UP001161247">
    <property type="component" value="Chromosome 4"/>
</dbReference>
<feature type="domain" description="F-box/LRR-repeat protein 15/At3g58940/PEG3-like LRR" evidence="2">
    <location>
        <begin position="95"/>
        <end position="196"/>
    </location>
</feature>
<evidence type="ECO:0000259" key="2">
    <source>
        <dbReference type="Pfam" id="PF24758"/>
    </source>
</evidence>
<dbReference type="PANTHER" id="PTHR34145">
    <property type="entry name" value="OS02G0105600 PROTEIN"/>
    <property type="match status" value="1"/>
</dbReference>